<gene>
    <name evidence="1" type="ORF">DP130_05745</name>
</gene>
<dbReference type="RefSeq" id="WP_011100501.1">
    <property type="nucleotide sequence ID" value="NZ_AP026804.1"/>
</dbReference>
<dbReference type="EMBL" id="QMAP01000005">
    <property type="protein sequence ID" value="RXI48913.1"/>
    <property type="molecule type" value="Genomic_DNA"/>
</dbReference>
<accession>A0A4Q0VBL1</accession>
<sequence>MSKSKKHKRNKKNKNNMNDSLMELINNVDLEEVMSLLSGQNTNNINDDYDDEGNTQMDLANLVKNLGYMNTSNQNQFNDPTIQLINILKPIVENNRESIEKLLQVYFLSRLISKK</sequence>
<organism evidence="1 2">
    <name type="scientific">Clostridium tetani</name>
    <dbReference type="NCBI Taxonomy" id="1513"/>
    <lineage>
        <taxon>Bacteria</taxon>
        <taxon>Bacillati</taxon>
        <taxon>Bacillota</taxon>
        <taxon>Clostridia</taxon>
        <taxon>Eubacteriales</taxon>
        <taxon>Clostridiaceae</taxon>
        <taxon>Clostridium</taxon>
    </lineage>
</organism>
<dbReference type="GeneID" id="24252867"/>
<name>A0A4Q0VBL1_CLOTA</name>
<evidence type="ECO:0000313" key="2">
    <source>
        <dbReference type="Proteomes" id="UP000290921"/>
    </source>
</evidence>
<protein>
    <submittedName>
        <fullName evidence="1">Uncharacterized protein</fullName>
    </submittedName>
</protein>
<dbReference type="Proteomes" id="UP000290921">
    <property type="component" value="Unassembled WGS sequence"/>
</dbReference>
<dbReference type="AlphaFoldDB" id="A0A4Q0VBL1"/>
<comment type="caution">
    <text evidence="1">The sequence shown here is derived from an EMBL/GenBank/DDBJ whole genome shotgun (WGS) entry which is preliminary data.</text>
</comment>
<proteinExistence type="predicted"/>
<dbReference type="OMA" id="INTHVNN"/>
<reference evidence="1 2" key="1">
    <citation type="submission" date="2018-06" db="EMBL/GenBank/DDBJ databases">
        <title>Genome conservation of Clostridium tetani.</title>
        <authorList>
            <person name="Bruggemann H."/>
            <person name="Popoff M.R."/>
        </authorList>
    </citation>
    <scope>NUCLEOTIDE SEQUENCE [LARGE SCALE GENOMIC DNA]</scope>
    <source>
        <strain evidence="1 2">2017.061</strain>
    </source>
</reference>
<evidence type="ECO:0000313" key="1">
    <source>
        <dbReference type="EMBL" id="RXI48913.1"/>
    </source>
</evidence>